<feature type="region of interest" description="Disordered" evidence="1">
    <location>
        <begin position="1"/>
        <end position="42"/>
    </location>
</feature>
<feature type="compositionally biased region" description="Low complexity" evidence="1">
    <location>
        <begin position="30"/>
        <end position="42"/>
    </location>
</feature>
<dbReference type="EMBL" id="AP003142">
    <property type="protein sequence ID" value="BAB63509.1"/>
    <property type="molecule type" value="Genomic_DNA"/>
</dbReference>
<accession>Q9AX21</accession>
<reference evidence="2" key="1">
    <citation type="journal article" date="2002" name="Nature">
        <title>The genome sequence and structure of rice chromosome 1.</title>
        <authorList>
            <person name="Sasaki T."/>
            <person name="Matsumoto T."/>
            <person name="Yamamoto K."/>
            <person name="Sakata K."/>
            <person name="Baba T."/>
            <person name="Katayose Y."/>
            <person name="Wu J."/>
            <person name="Niimura Y."/>
            <person name="Cheng Z."/>
            <person name="Nagamura Y."/>
            <person name="Antonio B.A."/>
            <person name="Kanamori H."/>
            <person name="Hosokawa S."/>
            <person name="Masukawa M."/>
            <person name="Arikawa K."/>
            <person name="Chiden Y."/>
            <person name="Hayashi M."/>
            <person name="Okamoto M."/>
            <person name="Ando T."/>
            <person name="Aoki H."/>
            <person name="Arita K."/>
            <person name="Hamada M."/>
            <person name="Harada C."/>
            <person name="Hijishita S."/>
            <person name="Honda M."/>
            <person name="Ichikawa Y."/>
            <person name="Idonuma A."/>
            <person name="Iijima M."/>
            <person name="Ikeda M."/>
            <person name="Ikeno M."/>
            <person name="Itoh S."/>
            <person name="Itoh T."/>
            <person name="Itoh Y."/>
            <person name="Itoh Y."/>
            <person name="Iwabuchi A."/>
            <person name="Kamiya K."/>
            <person name="Karasawa W."/>
            <person name="Katagiri S."/>
            <person name="Kikuta A."/>
            <person name="Kobayashi N."/>
            <person name="Kono I."/>
            <person name="Machita K."/>
            <person name="Maehara T."/>
            <person name="Mizuno H."/>
            <person name="Mizubayashi T."/>
            <person name="Mukai Y."/>
            <person name="Nagasaki H."/>
            <person name="Nakashima M."/>
            <person name="Nakama Y."/>
            <person name="Nakamichi Y."/>
            <person name="Nakamura M."/>
            <person name="Namiki N."/>
            <person name="Negishi M."/>
            <person name="Ohta I."/>
            <person name="Ono N."/>
            <person name="Saji S."/>
            <person name="Sakai K."/>
            <person name="Shibata M."/>
            <person name="Shimokawa T."/>
            <person name="Shomura A."/>
            <person name="Song J."/>
            <person name="Takazaki Y."/>
            <person name="Terasawa K."/>
            <person name="Tsuji K."/>
            <person name="Waki K."/>
            <person name="Yamagata H."/>
            <person name="Yamane H."/>
            <person name="Yoshiki S."/>
            <person name="Yoshihara R."/>
            <person name="Yukawa K."/>
            <person name="Zhong H."/>
            <person name="Iwama H."/>
            <person name="Endo T."/>
            <person name="Ito H."/>
            <person name="Hahn J.H."/>
            <person name="Kim H.I."/>
            <person name="Eun M.Y."/>
            <person name="Yano M."/>
            <person name="Jiang J."/>
            <person name="Gojobori T."/>
        </authorList>
    </citation>
    <scope>NUCLEOTIDE SEQUENCE</scope>
</reference>
<dbReference type="AlphaFoldDB" id="Q9AX21"/>
<gene>
    <name evidence="3" type="ORF">P0435H01.3</name>
    <name evidence="2" type="ORF">P0456A01.20</name>
</gene>
<evidence type="ECO:0000256" key="1">
    <source>
        <dbReference type="SAM" id="MobiDB-lite"/>
    </source>
</evidence>
<reference evidence="4" key="2">
    <citation type="journal article" date="2005" name="Nature">
        <title>The map-based sequence of the rice genome.</title>
        <authorList>
            <consortium name="International rice genome sequencing project (IRGSP)"/>
            <person name="Matsumoto T."/>
            <person name="Wu J."/>
            <person name="Kanamori H."/>
            <person name="Katayose Y."/>
            <person name="Fujisawa M."/>
            <person name="Namiki N."/>
            <person name="Mizuno H."/>
            <person name="Yamamoto K."/>
            <person name="Antonio B.A."/>
            <person name="Baba T."/>
            <person name="Sakata K."/>
            <person name="Nagamura Y."/>
            <person name="Aoki H."/>
            <person name="Arikawa K."/>
            <person name="Arita K."/>
            <person name="Bito T."/>
            <person name="Chiden Y."/>
            <person name="Fujitsuka N."/>
            <person name="Fukunaka R."/>
            <person name="Hamada M."/>
            <person name="Harada C."/>
            <person name="Hayashi A."/>
            <person name="Hijishita S."/>
            <person name="Honda M."/>
            <person name="Hosokawa S."/>
            <person name="Ichikawa Y."/>
            <person name="Idonuma A."/>
            <person name="Iijima M."/>
            <person name="Ikeda M."/>
            <person name="Ikeno M."/>
            <person name="Ito K."/>
            <person name="Ito S."/>
            <person name="Ito T."/>
            <person name="Ito Y."/>
            <person name="Ito Y."/>
            <person name="Iwabuchi A."/>
            <person name="Kamiya K."/>
            <person name="Karasawa W."/>
            <person name="Kurita K."/>
            <person name="Katagiri S."/>
            <person name="Kikuta A."/>
            <person name="Kobayashi H."/>
            <person name="Kobayashi N."/>
            <person name="Machita K."/>
            <person name="Maehara T."/>
            <person name="Masukawa M."/>
            <person name="Mizubayashi T."/>
            <person name="Mukai Y."/>
            <person name="Nagasaki H."/>
            <person name="Nagata Y."/>
            <person name="Naito S."/>
            <person name="Nakashima M."/>
            <person name="Nakama Y."/>
            <person name="Nakamichi Y."/>
            <person name="Nakamura M."/>
            <person name="Meguro A."/>
            <person name="Negishi M."/>
            <person name="Ohta I."/>
            <person name="Ohta T."/>
            <person name="Okamoto M."/>
            <person name="Ono N."/>
            <person name="Saji S."/>
            <person name="Sakaguchi M."/>
            <person name="Sakai K."/>
            <person name="Shibata M."/>
            <person name="Shimokawa T."/>
            <person name="Song J."/>
            <person name="Takazaki Y."/>
            <person name="Terasawa K."/>
            <person name="Tsugane M."/>
            <person name="Tsuji K."/>
            <person name="Ueda S."/>
            <person name="Waki K."/>
            <person name="Yamagata H."/>
            <person name="Yamamoto M."/>
            <person name="Yamamoto S."/>
            <person name="Yamane H."/>
            <person name="Yoshiki S."/>
            <person name="Yoshihara R."/>
            <person name="Yukawa K."/>
            <person name="Zhong H."/>
            <person name="Yano M."/>
            <person name="Yuan Q."/>
            <person name="Ouyang S."/>
            <person name="Liu J."/>
            <person name="Jones K.M."/>
            <person name="Gansberger K."/>
            <person name="Moffat K."/>
            <person name="Hill J."/>
            <person name="Bera J."/>
            <person name="Fadrosh D."/>
            <person name="Jin S."/>
            <person name="Johri S."/>
            <person name="Kim M."/>
            <person name="Overton L."/>
            <person name="Reardon M."/>
            <person name="Tsitrin T."/>
            <person name="Vuong H."/>
            <person name="Weaver B."/>
            <person name="Ciecko A."/>
            <person name="Tallon L."/>
            <person name="Jackson J."/>
            <person name="Pai G."/>
            <person name="Aken S.V."/>
            <person name="Utterback T."/>
            <person name="Reidmuller S."/>
            <person name="Feldblyum T."/>
            <person name="Hsiao J."/>
            <person name="Zismann V."/>
            <person name="Iobst S."/>
            <person name="de Vazeille A.R."/>
            <person name="Buell C.R."/>
            <person name="Ying K."/>
            <person name="Li Y."/>
            <person name="Lu T."/>
            <person name="Huang Y."/>
            <person name="Zhao Q."/>
            <person name="Feng Q."/>
            <person name="Zhang L."/>
            <person name="Zhu J."/>
            <person name="Weng Q."/>
            <person name="Mu J."/>
            <person name="Lu Y."/>
            <person name="Fan D."/>
            <person name="Liu Y."/>
            <person name="Guan J."/>
            <person name="Zhang Y."/>
            <person name="Yu S."/>
            <person name="Liu X."/>
            <person name="Zhang Y."/>
            <person name="Hong G."/>
            <person name="Han B."/>
            <person name="Choisne N."/>
            <person name="Demange N."/>
            <person name="Orjeda G."/>
            <person name="Samain S."/>
            <person name="Cattolico L."/>
            <person name="Pelletier E."/>
            <person name="Couloux A."/>
            <person name="Segurens B."/>
            <person name="Wincker P."/>
            <person name="D'Hont A."/>
            <person name="Scarpelli C."/>
            <person name="Weissenbach J."/>
            <person name="Salanoubat M."/>
            <person name="Quetier F."/>
            <person name="Yu Y."/>
            <person name="Kim H.R."/>
            <person name="Rambo T."/>
            <person name="Currie J."/>
            <person name="Collura K."/>
            <person name="Luo M."/>
            <person name="Yang T."/>
            <person name="Ammiraju J.S.S."/>
            <person name="Engler F."/>
            <person name="Soderlund C."/>
            <person name="Wing R.A."/>
            <person name="Palmer L.E."/>
            <person name="de la Bastide M."/>
            <person name="Spiegel L."/>
            <person name="Nascimento L."/>
            <person name="Zutavern T."/>
            <person name="O'Shaughnessy A."/>
            <person name="Dike S."/>
            <person name="Dedhia N."/>
            <person name="Preston R."/>
            <person name="Balija V."/>
            <person name="McCombie W.R."/>
            <person name="Chow T."/>
            <person name="Chen H."/>
            <person name="Chung M."/>
            <person name="Chen C."/>
            <person name="Shaw J."/>
            <person name="Wu H."/>
            <person name="Hsiao K."/>
            <person name="Chao Y."/>
            <person name="Chu M."/>
            <person name="Cheng C."/>
            <person name="Hour A."/>
            <person name="Lee P."/>
            <person name="Lin S."/>
            <person name="Lin Y."/>
            <person name="Liou J."/>
            <person name="Liu S."/>
            <person name="Hsing Y."/>
            <person name="Raghuvanshi S."/>
            <person name="Mohanty A."/>
            <person name="Bharti A.K."/>
            <person name="Gaur A."/>
            <person name="Gupta V."/>
            <person name="Kumar D."/>
            <person name="Ravi V."/>
            <person name="Vij S."/>
            <person name="Kapur A."/>
            <person name="Khurana P."/>
            <person name="Khurana P."/>
            <person name="Khurana J.P."/>
            <person name="Tyagi A.K."/>
            <person name="Gaikwad K."/>
            <person name="Singh A."/>
            <person name="Dalal V."/>
            <person name="Srivastava S."/>
            <person name="Dixit A."/>
            <person name="Pal A.K."/>
            <person name="Ghazi I.A."/>
            <person name="Yadav M."/>
            <person name="Pandit A."/>
            <person name="Bhargava A."/>
            <person name="Sureshbabu K."/>
            <person name="Batra K."/>
            <person name="Sharma T.R."/>
            <person name="Mohapatra T."/>
            <person name="Singh N.K."/>
            <person name="Messing J."/>
            <person name="Nelson A.B."/>
            <person name="Fuks G."/>
            <person name="Kavchok S."/>
            <person name="Keizer G."/>
            <person name="Linton E."/>
            <person name="Llaca V."/>
            <person name="Song R."/>
            <person name="Tanyolac B."/>
            <person name="Young S."/>
            <person name="Ho-Il K."/>
            <person name="Hahn J.H."/>
            <person name="Sangsakoo G."/>
            <person name="Vanavichit A."/>
            <person name="de Mattos Luiz.A.T."/>
            <person name="Zimmer P.D."/>
            <person name="Malone G."/>
            <person name="Dellagostin O."/>
            <person name="de Oliveira A.C."/>
            <person name="Bevan M."/>
            <person name="Bancroft I."/>
            <person name="Minx P."/>
            <person name="Cordum H."/>
            <person name="Wilson R."/>
            <person name="Cheng Z."/>
            <person name="Jin W."/>
            <person name="Jiang J."/>
            <person name="Leong S.A."/>
            <person name="Iwama H."/>
            <person name="Gojobori T."/>
            <person name="Itoh T."/>
            <person name="Niimura Y."/>
            <person name="Fujii Y."/>
            <person name="Habara T."/>
            <person name="Sakai H."/>
            <person name="Sato Y."/>
            <person name="Wilson G."/>
            <person name="Kumar K."/>
            <person name="McCouch S."/>
            <person name="Juretic N."/>
            <person name="Hoen D."/>
            <person name="Wright S."/>
            <person name="Bruskiewich R."/>
            <person name="Bureau T."/>
            <person name="Miyao A."/>
            <person name="Hirochika H."/>
            <person name="Nishikawa T."/>
            <person name="Kadowaki K."/>
            <person name="Sugiura M."/>
            <person name="Burr B."/>
            <person name="Sasaki T."/>
        </authorList>
    </citation>
    <scope>NUCLEOTIDE SEQUENCE [LARGE SCALE GENOMIC DNA]</scope>
    <source>
        <strain evidence="4">cv. Nipponbare</strain>
    </source>
</reference>
<evidence type="ECO:0000313" key="2">
    <source>
        <dbReference type="EMBL" id="BAB21158.1"/>
    </source>
</evidence>
<name>Q9AX21_ORYSJ</name>
<reference evidence="4" key="3">
    <citation type="journal article" date="2008" name="Nucleic Acids Res.">
        <title>The rice annotation project database (RAP-DB): 2008 update.</title>
        <authorList>
            <consortium name="The rice annotation project (RAP)"/>
        </authorList>
    </citation>
    <scope>GENOME REANNOTATION</scope>
    <source>
        <strain evidence="4">cv. Nipponbare</strain>
    </source>
</reference>
<organism evidence="2">
    <name type="scientific">Oryza sativa subsp. japonica</name>
    <name type="common">Rice</name>
    <dbReference type="NCBI Taxonomy" id="39947"/>
    <lineage>
        <taxon>Eukaryota</taxon>
        <taxon>Viridiplantae</taxon>
        <taxon>Streptophyta</taxon>
        <taxon>Embryophyta</taxon>
        <taxon>Tracheophyta</taxon>
        <taxon>Spermatophyta</taxon>
        <taxon>Magnoliopsida</taxon>
        <taxon>Liliopsida</taxon>
        <taxon>Poales</taxon>
        <taxon>Poaceae</taxon>
        <taxon>BOP clade</taxon>
        <taxon>Oryzoideae</taxon>
        <taxon>Oryzeae</taxon>
        <taxon>Oryzinae</taxon>
        <taxon>Oryza</taxon>
        <taxon>Oryza sativa</taxon>
    </lineage>
</organism>
<evidence type="ECO:0000313" key="3">
    <source>
        <dbReference type="EMBL" id="BAB63509.1"/>
    </source>
</evidence>
<protein>
    <submittedName>
        <fullName evidence="2">Uncharacterized protein</fullName>
    </submittedName>
</protein>
<sequence>MGRPARPRSPPPPHPTAARLLRRTPPPLSPLASTAAAAPYRPPASVRCRIERRWWRIEEEAVDRAAAVADRAVAVTDRGGGRDRSSGHGSTRRRLGPMHYILSFSDAPIFFSPPTGLELVGSARRRRSQPRL</sequence>
<proteinExistence type="predicted"/>
<dbReference type="Proteomes" id="UP000817658">
    <property type="component" value="Chromosome 1"/>
</dbReference>
<dbReference type="Proteomes" id="UP000000763">
    <property type="component" value="Chromosome 1"/>
</dbReference>
<dbReference type="EMBL" id="AP002899">
    <property type="protein sequence ID" value="BAB21158.1"/>
    <property type="molecule type" value="Genomic_DNA"/>
</dbReference>
<evidence type="ECO:0000313" key="4">
    <source>
        <dbReference type="Proteomes" id="UP000000763"/>
    </source>
</evidence>